<dbReference type="PANTHER" id="PTHR30146:SF24">
    <property type="entry name" value="XYLOSE OPERON REGULATORY PROTEIN"/>
    <property type="match status" value="1"/>
</dbReference>
<dbReference type="Gene3D" id="3.40.50.2300">
    <property type="match status" value="2"/>
</dbReference>
<keyword evidence="3" id="KW-0804">Transcription</keyword>
<keyword evidence="2" id="KW-0238">DNA-binding</keyword>
<proteinExistence type="predicted"/>
<dbReference type="InterPro" id="IPR028082">
    <property type="entry name" value="Peripla_BP_I"/>
</dbReference>
<accession>A0A382Q1A2</accession>
<gene>
    <name evidence="5" type="ORF">METZ01_LOCUS330885</name>
</gene>
<feature type="domain" description="Transcriptional regulator LacI/GalR-like sensor" evidence="4">
    <location>
        <begin position="100"/>
        <end position="247"/>
    </location>
</feature>
<dbReference type="CDD" id="cd01543">
    <property type="entry name" value="PBP1_XylR"/>
    <property type="match status" value="1"/>
</dbReference>
<keyword evidence="1" id="KW-0805">Transcription regulation</keyword>
<dbReference type="GO" id="GO:0000976">
    <property type="term" value="F:transcription cis-regulatory region binding"/>
    <property type="evidence" value="ECO:0007669"/>
    <property type="project" value="TreeGrafter"/>
</dbReference>
<dbReference type="PANTHER" id="PTHR30146">
    <property type="entry name" value="LACI-RELATED TRANSCRIPTIONAL REPRESSOR"/>
    <property type="match status" value="1"/>
</dbReference>
<sequence>MLVQTTSEWHRQLLRGVADYAREHGPWDFHIEPRGLLETMQLPKGWRGDGTILRLVDRAQERALRRRGLPAVNVSWQGEHSRAIPRVSSDESACARLAASHFVEKGFRSFAYVGPVGQPRYADVLGAEFAIATHTAGFECVTFSGKSREHRQPLHQQRQRLVDWLRDLRHPTALLVWNGEVGREVIAACSANGLPVPDDLAVLCAEHDSVMNSLAPVPMSNIDQSPLRVGREAAALLDRLMSGRRAPA</sequence>
<evidence type="ECO:0000256" key="2">
    <source>
        <dbReference type="ARBA" id="ARBA00023125"/>
    </source>
</evidence>
<evidence type="ECO:0000313" key="5">
    <source>
        <dbReference type="EMBL" id="SVC78031.1"/>
    </source>
</evidence>
<dbReference type="SUPFAM" id="SSF53822">
    <property type="entry name" value="Periplasmic binding protein-like I"/>
    <property type="match status" value="1"/>
</dbReference>
<feature type="non-terminal residue" evidence="5">
    <location>
        <position position="248"/>
    </location>
</feature>
<organism evidence="5">
    <name type="scientific">marine metagenome</name>
    <dbReference type="NCBI Taxonomy" id="408172"/>
    <lineage>
        <taxon>unclassified sequences</taxon>
        <taxon>metagenomes</taxon>
        <taxon>ecological metagenomes</taxon>
    </lineage>
</organism>
<dbReference type="GO" id="GO:0003700">
    <property type="term" value="F:DNA-binding transcription factor activity"/>
    <property type="evidence" value="ECO:0007669"/>
    <property type="project" value="TreeGrafter"/>
</dbReference>
<reference evidence="5" key="1">
    <citation type="submission" date="2018-05" db="EMBL/GenBank/DDBJ databases">
        <authorList>
            <person name="Lanie J.A."/>
            <person name="Ng W.-L."/>
            <person name="Kazmierczak K.M."/>
            <person name="Andrzejewski T.M."/>
            <person name="Davidsen T.M."/>
            <person name="Wayne K.J."/>
            <person name="Tettelin H."/>
            <person name="Glass J.I."/>
            <person name="Rusch D."/>
            <person name="Podicherti R."/>
            <person name="Tsui H.-C.T."/>
            <person name="Winkler M.E."/>
        </authorList>
    </citation>
    <scope>NUCLEOTIDE SEQUENCE</scope>
</reference>
<protein>
    <recommendedName>
        <fullName evidence="4">Transcriptional regulator LacI/GalR-like sensor domain-containing protein</fullName>
    </recommendedName>
</protein>
<dbReference type="EMBL" id="UINC01110489">
    <property type="protein sequence ID" value="SVC78031.1"/>
    <property type="molecule type" value="Genomic_DNA"/>
</dbReference>
<evidence type="ECO:0000256" key="3">
    <source>
        <dbReference type="ARBA" id="ARBA00023163"/>
    </source>
</evidence>
<evidence type="ECO:0000256" key="1">
    <source>
        <dbReference type="ARBA" id="ARBA00023015"/>
    </source>
</evidence>
<dbReference type="Pfam" id="PF13377">
    <property type="entry name" value="Peripla_BP_3"/>
    <property type="match status" value="1"/>
</dbReference>
<evidence type="ECO:0000259" key="4">
    <source>
        <dbReference type="Pfam" id="PF13377"/>
    </source>
</evidence>
<dbReference type="AlphaFoldDB" id="A0A382Q1A2"/>
<dbReference type="InterPro" id="IPR046335">
    <property type="entry name" value="LacI/GalR-like_sensor"/>
</dbReference>
<name>A0A382Q1A2_9ZZZZ</name>